<evidence type="ECO:0000313" key="2">
    <source>
        <dbReference type="Proteomes" id="UP000824881"/>
    </source>
</evidence>
<name>A0ACB7IW21_PLECO</name>
<evidence type="ECO:0000313" key="1">
    <source>
        <dbReference type="EMBL" id="KAG9222320.1"/>
    </source>
</evidence>
<gene>
    <name evidence="1" type="ORF">CCMSSC00406_0002655</name>
</gene>
<accession>A0ACB7IW21</accession>
<dbReference type="Proteomes" id="UP000824881">
    <property type="component" value="Unassembled WGS sequence"/>
</dbReference>
<organism evidence="1 2">
    <name type="scientific">Pleurotus cornucopiae</name>
    <name type="common">Cornucopia mushroom</name>
    <dbReference type="NCBI Taxonomy" id="5321"/>
    <lineage>
        <taxon>Eukaryota</taxon>
        <taxon>Fungi</taxon>
        <taxon>Dikarya</taxon>
        <taxon>Basidiomycota</taxon>
        <taxon>Agaricomycotina</taxon>
        <taxon>Agaricomycetes</taxon>
        <taxon>Agaricomycetidae</taxon>
        <taxon>Agaricales</taxon>
        <taxon>Pleurotineae</taxon>
        <taxon>Pleurotaceae</taxon>
        <taxon>Pleurotus</taxon>
    </lineage>
</organism>
<keyword evidence="2" id="KW-1185">Reference proteome</keyword>
<reference evidence="1 2" key="1">
    <citation type="journal article" date="2021" name="Appl. Environ. Microbiol.">
        <title>Genetic linkage and physical mapping for an oyster mushroom Pleurotus cornucopiae and QTL analysis for the trait cap color.</title>
        <authorList>
            <person name="Zhang Y."/>
            <person name="Gao W."/>
            <person name="Sonnenberg A."/>
            <person name="Chen Q."/>
            <person name="Zhang J."/>
            <person name="Huang C."/>
        </authorList>
    </citation>
    <scope>NUCLEOTIDE SEQUENCE [LARGE SCALE GENOMIC DNA]</scope>
    <source>
        <strain evidence="1">CCMSSC00406</strain>
    </source>
</reference>
<sequence>MSTVHNNYLRYQPLVLNEDSDDDMRSTVSSSLFSASGDVDMSSATSYSTASNRSDSPAASFVSLTPSMEAAAFKIEYGRGINSASDVYSLPADDEELDRLDRQHLLFIEVMGKYPRPIRQVLTPAFPGDTKNVLDLGCGSGSWIMQIARDFPSCDAVAVDLVPMQSTAMPFNCRSEVDDINLGLQHFYDDFDFVHARLISSGIKDFPALIHEIARTLKPGGLLELMEFDFHAYDRKFQQIVAPIETVDRPWWPRWLAFAEMAVNQRGGTPDAANHLERWVRTHGAFEEVTYQDHWIPTAPWSRSEPWKHWGDEMREDIYAFMASGRPLLLGIGVPESLVDELEENATEELRGARHVTYIRLQRVIARKCHGWIAPEILLDQEEARREQEQQEQQQEAFQSLTI</sequence>
<protein>
    <submittedName>
        <fullName evidence="1">Uncharacterized protein</fullName>
    </submittedName>
</protein>
<dbReference type="EMBL" id="WQMT02000005">
    <property type="protein sequence ID" value="KAG9222320.1"/>
    <property type="molecule type" value="Genomic_DNA"/>
</dbReference>
<comment type="caution">
    <text evidence="1">The sequence shown here is derived from an EMBL/GenBank/DDBJ whole genome shotgun (WGS) entry which is preliminary data.</text>
</comment>
<proteinExistence type="predicted"/>